<evidence type="ECO:0000256" key="3">
    <source>
        <dbReference type="RuleBase" id="RU003345"/>
    </source>
</evidence>
<protein>
    <submittedName>
        <fullName evidence="5">4-trimethylaminobutyraldehyde dehydrogenase</fullName>
    </submittedName>
</protein>
<dbReference type="EMBL" id="CACRXK020003232">
    <property type="protein sequence ID" value="CAB3997941.1"/>
    <property type="molecule type" value="Genomic_DNA"/>
</dbReference>
<dbReference type="PANTHER" id="PTHR11699">
    <property type="entry name" value="ALDEHYDE DEHYDROGENASE-RELATED"/>
    <property type="match status" value="1"/>
</dbReference>
<evidence type="ECO:0000259" key="4">
    <source>
        <dbReference type="Pfam" id="PF00171"/>
    </source>
</evidence>
<organism evidence="5 6">
    <name type="scientific">Paramuricea clavata</name>
    <name type="common">Red gorgonian</name>
    <name type="synonym">Violescent sea-whip</name>
    <dbReference type="NCBI Taxonomy" id="317549"/>
    <lineage>
        <taxon>Eukaryota</taxon>
        <taxon>Metazoa</taxon>
        <taxon>Cnidaria</taxon>
        <taxon>Anthozoa</taxon>
        <taxon>Octocorallia</taxon>
        <taxon>Malacalcyonacea</taxon>
        <taxon>Plexauridae</taxon>
        <taxon>Paramuricea</taxon>
    </lineage>
</organism>
<feature type="domain" description="Aldehyde dehydrogenase" evidence="4">
    <location>
        <begin position="55"/>
        <end position="511"/>
    </location>
</feature>
<dbReference type="Gene3D" id="3.40.309.10">
    <property type="entry name" value="Aldehyde Dehydrogenase, Chain A, domain 2"/>
    <property type="match status" value="1"/>
</dbReference>
<keyword evidence="6" id="KW-1185">Reference proteome</keyword>
<dbReference type="FunFam" id="3.40.309.10:FF:000012">
    <property type="entry name" value="Betaine aldehyde dehydrogenase"/>
    <property type="match status" value="1"/>
</dbReference>
<evidence type="ECO:0000313" key="6">
    <source>
        <dbReference type="Proteomes" id="UP001152795"/>
    </source>
</evidence>
<dbReference type="InterPro" id="IPR016163">
    <property type="entry name" value="Ald_DH_C"/>
</dbReference>
<comment type="similarity">
    <text evidence="1 3">Belongs to the aldehyde dehydrogenase family.</text>
</comment>
<dbReference type="OrthoDB" id="310895at2759"/>
<dbReference type="SUPFAM" id="SSF53720">
    <property type="entry name" value="ALDH-like"/>
    <property type="match status" value="1"/>
</dbReference>
<dbReference type="InterPro" id="IPR029510">
    <property type="entry name" value="Ald_DH_CS_GLU"/>
</dbReference>
<dbReference type="InterPro" id="IPR015590">
    <property type="entry name" value="Aldehyde_DH_dom"/>
</dbReference>
<dbReference type="GO" id="GO:0016620">
    <property type="term" value="F:oxidoreductase activity, acting on the aldehyde or oxo group of donors, NAD or NADP as acceptor"/>
    <property type="evidence" value="ECO:0007669"/>
    <property type="project" value="InterPro"/>
</dbReference>
<accession>A0A6S7HTT2</accession>
<gene>
    <name evidence="5" type="ORF">PACLA_8A010829</name>
</gene>
<dbReference type="NCBIfam" id="NF009725">
    <property type="entry name" value="PRK13252.1"/>
    <property type="match status" value="1"/>
</dbReference>
<dbReference type="Proteomes" id="UP001152795">
    <property type="component" value="Unassembled WGS sequence"/>
</dbReference>
<dbReference type="AlphaFoldDB" id="A0A6S7HTT2"/>
<evidence type="ECO:0000313" key="5">
    <source>
        <dbReference type="EMBL" id="CAB3997941.1"/>
    </source>
</evidence>
<dbReference type="FunFam" id="3.40.605.10:FF:000007">
    <property type="entry name" value="NAD/NADP-dependent betaine aldehyde dehydrogenase"/>
    <property type="match status" value="1"/>
</dbReference>
<dbReference type="InterPro" id="IPR016162">
    <property type="entry name" value="Ald_DH_N"/>
</dbReference>
<comment type="caution">
    <text evidence="5">The sequence shown here is derived from an EMBL/GenBank/DDBJ whole genome shotgun (WGS) entry which is preliminary data.</text>
</comment>
<dbReference type="Pfam" id="PF00171">
    <property type="entry name" value="Aldedh"/>
    <property type="match status" value="1"/>
</dbReference>
<dbReference type="Gene3D" id="3.40.605.10">
    <property type="entry name" value="Aldehyde Dehydrogenase, Chain A, domain 1"/>
    <property type="match status" value="1"/>
</dbReference>
<name>A0A6S7HTT2_PARCT</name>
<evidence type="ECO:0000256" key="2">
    <source>
        <dbReference type="ARBA" id="ARBA00023002"/>
    </source>
</evidence>
<reference evidence="5" key="1">
    <citation type="submission" date="2020-04" db="EMBL/GenBank/DDBJ databases">
        <authorList>
            <person name="Alioto T."/>
            <person name="Alioto T."/>
            <person name="Gomez Garrido J."/>
        </authorList>
    </citation>
    <scope>NUCLEOTIDE SEQUENCE</scope>
    <source>
        <strain evidence="5">A484AB</strain>
    </source>
</reference>
<proteinExistence type="inferred from homology"/>
<dbReference type="PROSITE" id="PS00687">
    <property type="entry name" value="ALDEHYDE_DEHYDR_GLU"/>
    <property type="match status" value="1"/>
</dbReference>
<sequence>MSFLVRCQRNWHYNAIVLAKVKVSNRCFSYTACRNQSLAPLNYINGERSYPTGSGSFDLREPATGKLLGVVNCSANEDVTSAVSAAGRAFTKWSALSGIERAKVLHRAADIVRQRQDEIAKWDSVDTGRCASELHYDISGAIESLEYYASLATTSVGHHVKLEDGNFAYVTKEPYGIVSAIGSWNFPFCGASWKVAPALAAGNTMVFKPSPLAPITTTLLAEILHDAGAPPGTLNVVQGEAETGGLLCRHSDVAKVSFTGGIQTGAKIMESCAPGIKDVTLELGGKSPLIIFPHCDMENAVNAALNANFELVGQSCTNGTRVFLHESIKDEFTEKIVERTKNIKVGHPADPSVQMGAMISEDHLNKVLGFVQSAKDEGADVLCGGERLLMTDAKISGGYYMSPCVLTNCRDDMKVVREEVFGPVMSLLSFTTEGEVIERANDTHYGLASGVFTSDLTQGHRVAVKLNAGGCWINTYNIFRPQFPSGGFKMSGIGRENGHDGFDAYTQTKVVYVGNGNVETPF</sequence>
<keyword evidence="2 3" id="KW-0560">Oxidoreductase</keyword>
<dbReference type="InterPro" id="IPR016161">
    <property type="entry name" value="Ald_DH/histidinol_DH"/>
</dbReference>
<evidence type="ECO:0000256" key="1">
    <source>
        <dbReference type="ARBA" id="ARBA00009986"/>
    </source>
</evidence>